<dbReference type="CDD" id="cd00635">
    <property type="entry name" value="PLPDE_III_YBL036c_like"/>
    <property type="match status" value="1"/>
</dbReference>
<dbReference type="HAMAP" id="MF_02087">
    <property type="entry name" value="PLP_homeostasis"/>
    <property type="match status" value="1"/>
</dbReference>
<protein>
    <recommendedName>
        <fullName evidence="2">Pyridoxal phosphate homeostasis protein</fullName>
        <shortName evidence="2">PLP homeostasis protein</shortName>
    </recommendedName>
</protein>
<sequence>MDNLITARIEEIKPTIPPRVRLIAVSKTMSVDSIRMAYDGGIRDFAENRLQEALEKQEQLKDLGDITWHFIGHLQSNKAKKAVESFPWIHSIDSLKIARRINRLAQEAIALKTITELPQVCLQVKILPDESKYGWDVQQLWQDVEAIKQLDSLRLRGLMAILPLGLSKDETLGAFKNVKSLADELQPHFGSDFDQLSMGMSGDYPLAIEAGATMIRLGTILFGKRSTVALG</sequence>
<dbReference type="eggNOG" id="COG0325">
    <property type="taxonomic scope" value="Bacteria"/>
</dbReference>
<dbReference type="PANTHER" id="PTHR10146">
    <property type="entry name" value="PROLINE SYNTHETASE CO-TRANSCRIBED BACTERIAL HOMOLOG PROTEIN"/>
    <property type="match status" value="1"/>
</dbReference>
<keyword evidence="1 2" id="KW-0663">Pyridoxal phosphate</keyword>
<proteinExistence type="inferred from homology"/>
<reference evidence="7" key="1">
    <citation type="journal article" date="2013" name="Proc. Natl. Acad. Sci. U.S.A.">
        <title>Improving the coverage of the cyanobacterial phylum using diversity-driven genome sequencing.</title>
        <authorList>
            <person name="Shih P.M."/>
            <person name="Wu D."/>
            <person name="Latifi A."/>
            <person name="Axen S.D."/>
            <person name="Fewer D.P."/>
            <person name="Talla E."/>
            <person name="Calteau A."/>
            <person name="Cai F."/>
            <person name="Tandeau de Marsac N."/>
            <person name="Rippka R."/>
            <person name="Herdman M."/>
            <person name="Sivonen K."/>
            <person name="Coursin T."/>
            <person name="Laurent T."/>
            <person name="Goodwin L."/>
            <person name="Nolan M."/>
            <person name="Davenport K.W."/>
            <person name="Han C.S."/>
            <person name="Rubin E.M."/>
            <person name="Eisen J.A."/>
            <person name="Woyke T."/>
            <person name="Gugger M."/>
            <person name="Kerfeld C.A."/>
        </authorList>
    </citation>
    <scope>NUCLEOTIDE SEQUENCE [LARGE SCALE GENOMIC DNA]</scope>
    <source>
        <strain evidence="7">ATCC 29140 / PCC 7202</strain>
    </source>
</reference>
<dbReference type="BioCyc" id="CSTA292563:G1353-2888-MONOMER"/>
<accession>K9YPM3</accession>
<evidence type="ECO:0000313" key="7">
    <source>
        <dbReference type="Proteomes" id="UP000010483"/>
    </source>
</evidence>
<feature type="modified residue" description="N6-(pyridoxal phosphate)lysine" evidence="2 3">
    <location>
        <position position="27"/>
    </location>
</feature>
<dbReference type="InterPro" id="IPR029066">
    <property type="entry name" value="PLP-binding_barrel"/>
</dbReference>
<dbReference type="PATRIC" id="fig|292563.3.peg.3006"/>
<comment type="similarity">
    <text evidence="2 4">Belongs to the pyridoxal phosphate-binding protein YggS/PROSC family.</text>
</comment>
<dbReference type="KEGG" id="csn:Cyast_2881"/>
<evidence type="ECO:0000256" key="2">
    <source>
        <dbReference type="HAMAP-Rule" id="MF_02087"/>
    </source>
</evidence>
<evidence type="ECO:0000256" key="4">
    <source>
        <dbReference type="RuleBase" id="RU004514"/>
    </source>
</evidence>
<dbReference type="AlphaFoldDB" id="K9YPM3"/>
<evidence type="ECO:0000259" key="5">
    <source>
        <dbReference type="Pfam" id="PF01168"/>
    </source>
</evidence>
<evidence type="ECO:0000256" key="3">
    <source>
        <dbReference type="PIRSR" id="PIRSR004848-1"/>
    </source>
</evidence>
<organism evidence="6 7">
    <name type="scientific">Cyanobacterium stanieri (strain ATCC 29140 / PCC 7202)</name>
    <dbReference type="NCBI Taxonomy" id="292563"/>
    <lineage>
        <taxon>Bacteria</taxon>
        <taxon>Bacillati</taxon>
        <taxon>Cyanobacteriota</taxon>
        <taxon>Cyanophyceae</taxon>
        <taxon>Oscillatoriophycideae</taxon>
        <taxon>Chroococcales</taxon>
        <taxon>Geminocystaceae</taxon>
        <taxon>Cyanobacterium</taxon>
    </lineage>
</organism>
<dbReference type="InterPro" id="IPR011078">
    <property type="entry name" value="PyrdxlP_homeostasis"/>
</dbReference>
<dbReference type="PANTHER" id="PTHR10146:SF14">
    <property type="entry name" value="PYRIDOXAL PHOSPHATE HOMEOSTASIS PROTEIN"/>
    <property type="match status" value="1"/>
</dbReference>
<name>K9YPM3_CYASC</name>
<dbReference type="Pfam" id="PF01168">
    <property type="entry name" value="Ala_racemase_N"/>
    <property type="match status" value="1"/>
</dbReference>
<dbReference type="GO" id="GO:0030170">
    <property type="term" value="F:pyridoxal phosphate binding"/>
    <property type="evidence" value="ECO:0007669"/>
    <property type="project" value="UniProtKB-UniRule"/>
</dbReference>
<dbReference type="Gene3D" id="3.20.20.10">
    <property type="entry name" value="Alanine racemase"/>
    <property type="match status" value="1"/>
</dbReference>
<dbReference type="NCBIfam" id="TIGR00044">
    <property type="entry name" value="YggS family pyridoxal phosphate-dependent enzyme"/>
    <property type="match status" value="1"/>
</dbReference>
<dbReference type="SUPFAM" id="SSF51419">
    <property type="entry name" value="PLP-binding barrel"/>
    <property type="match status" value="1"/>
</dbReference>
<dbReference type="InterPro" id="IPR001608">
    <property type="entry name" value="Ala_racemase_N"/>
</dbReference>
<dbReference type="PIRSF" id="PIRSF004848">
    <property type="entry name" value="YBL036c_PLPDEIII"/>
    <property type="match status" value="1"/>
</dbReference>
<gene>
    <name evidence="6" type="ordered locus">Cyast_2881</name>
</gene>
<evidence type="ECO:0000256" key="1">
    <source>
        <dbReference type="ARBA" id="ARBA00022898"/>
    </source>
</evidence>
<dbReference type="STRING" id="292563.Cyast_2881"/>
<comment type="function">
    <text evidence="2">Pyridoxal 5'-phosphate (PLP)-binding protein, which is involved in PLP homeostasis.</text>
</comment>
<evidence type="ECO:0000313" key="6">
    <source>
        <dbReference type="EMBL" id="AFZ48819.1"/>
    </source>
</evidence>
<feature type="domain" description="Alanine racemase N-terminal" evidence="5">
    <location>
        <begin position="5"/>
        <end position="224"/>
    </location>
</feature>
<keyword evidence="7" id="KW-1185">Reference proteome</keyword>
<dbReference type="Proteomes" id="UP000010483">
    <property type="component" value="Chromosome"/>
</dbReference>
<dbReference type="EMBL" id="CP003940">
    <property type="protein sequence ID" value="AFZ48819.1"/>
    <property type="molecule type" value="Genomic_DNA"/>
</dbReference>
<dbReference type="HOGENOM" id="CLU_059988_1_3_3"/>
<comment type="cofactor">
    <cofactor evidence="3">
        <name>pyridoxal 5'-phosphate</name>
        <dbReference type="ChEBI" id="CHEBI:597326"/>
    </cofactor>
</comment>